<dbReference type="AlphaFoldDB" id="A0A8R2D7I5"/>
<sequence>MPDIKHLRVFGTVVYTHIPKQKRKKWDPKSEKDKLEFTDTPTQIKDDPVKVESTMVDNRSGMVLRDRNTLKAPIRYNVSSFIANCNQPLNRDEAISAPHKNELEDAMHDEITSLHENNTWSLVNLPQGKVAL</sequence>
<name>A0A8R2D7I5_ACYPI</name>
<dbReference type="EnsemblMetazoa" id="XM_016809449.1">
    <property type="protein sequence ID" value="XP_016664938.1"/>
    <property type="gene ID" value="LOC103311663"/>
</dbReference>
<protein>
    <submittedName>
        <fullName evidence="1">Uncharacterized protein</fullName>
    </submittedName>
</protein>
<reference evidence="2" key="1">
    <citation type="submission" date="2010-06" db="EMBL/GenBank/DDBJ databases">
        <authorList>
            <person name="Jiang H."/>
            <person name="Abraham K."/>
            <person name="Ali S."/>
            <person name="Alsbrooks S.L."/>
            <person name="Anim B.N."/>
            <person name="Anosike U.S."/>
            <person name="Attaway T."/>
            <person name="Bandaranaike D.P."/>
            <person name="Battles P.K."/>
            <person name="Bell S.N."/>
            <person name="Bell A.V."/>
            <person name="Beltran B."/>
            <person name="Bickham C."/>
            <person name="Bustamante Y."/>
            <person name="Caleb T."/>
            <person name="Canada A."/>
            <person name="Cardenas V."/>
            <person name="Carter K."/>
            <person name="Chacko J."/>
            <person name="Chandrabose M.N."/>
            <person name="Chavez D."/>
            <person name="Chavez A."/>
            <person name="Chen L."/>
            <person name="Chu H.-S."/>
            <person name="Claassen K.J."/>
            <person name="Cockrell R."/>
            <person name="Collins M."/>
            <person name="Cooper J.A."/>
            <person name="Cree A."/>
            <person name="Curry S.M."/>
            <person name="Da Y."/>
            <person name="Dao M.D."/>
            <person name="Das B."/>
            <person name="Davila M.-L."/>
            <person name="Davy-Carroll L."/>
            <person name="Denson S."/>
            <person name="Dinh H."/>
            <person name="Ebong V.E."/>
            <person name="Edwards J.R."/>
            <person name="Egan A."/>
            <person name="El-Daye J."/>
            <person name="Escobedo L."/>
            <person name="Fernandez S."/>
            <person name="Fernando P.R."/>
            <person name="Flagg N."/>
            <person name="Forbes L.D."/>
            <person name="Fowler R.G."/>
            <person name="Fu Q."/>
            <person name="Gabisi R.A."/>
            <person name="Ganer J."/>
            <person name="Garbino Pronczuk A."/>
            <person name="Garcia R.M."/>
            <person name="Garner T."/>
            <person name="Garrett T.E."/>
            <person name="Gonzalez D.A."/>
            <person name="Hamid H."/>
            <person name="Hawkins E.S."/>
            <person name="Hirani K."/>
            <person name="Hogues M.E."/>
            <person name="Hollins B."/>
            <person name="Hsiao C.-H."/>
            <person name="Jabil R."/>
            <person name="James M.L."/>
            <person name="Jhangiani S.N."/>
            <person name="Johnson B."/>
            <person name="Johnson Q."/>
            <person name="Joshi V."/>
            <person name="Kalu J.B."/>
            <person name="Kam C."/>
            <person name="Kashfia A."/>
            <person name="Keebler J."/>
            <person name="Kisamo H."/>
            <person name="Kovar C.L."/>
            <person name="Lago L.A."/>
            <person name="Lai C.-Y."/>
            <person name="Laidlaw J."/>
            <person name="Lara F."/>
            <person name="Le T.-K."/>
            <person name="Lee S.L."/>
            <person name="Legall F.H."/>
            <person name="Lemon S.J."/>
            <person name="Lewis L.R."/>
            <person name="Li B."/>
            <person name="Liu Y."/>
            <person name="Liu Y.-S."/>
            <person name="Lopez J."/>
            <person name="Lozado R.J."/>
            <person name="Lu J."/>
            <person name="Madu R.C."/>
            <person name="Maheshwari M."/>
            <person name="Maheshwari R."/>
            <person name="Malloy K."/>
            <person name="Martinez E."/>
            <person name="Mathew T."/>
            <person name="Mercado I.C."/>
            <person name="Mercado C."/>
            <person name="Meyer B."/>
            <person name="Montgomery K."/>
            <person name="Morgan M.B."/>
            <person name="Munidasa M."/>
            <person name="Nazareth L.V."/>
            <person name="Nelson J."/>
            <person name="Ng B.M."/>
            <person name="Nguyen N.B."/>
            <person name="Nguyen P.Q."/>
            <person name="Nguyen T."/>
            <person name="Obregon M."/>
            <person name="Okwuonu G.O."/>
            <person name="Onwere C.G."/>
            <person name="Orozco G."/>
            <person name="Parra A."/>
            <person name="Patel S."/>
            <person name="Patil S."/>
            <person name="Perez A."/>
            <person name="Perez Y."/>
            <person name="Pham C."/>
            <person name="Primus E.L."/>
            <person name="Pu L.-L."/>
            <person name="Puazo M."/>
            <person name="Qin X."/>
            <person name="Quiroz J.B."/>
            <person name="Reese J."/>
            <person name="Richards S."/>
            <person name="Rives C.M."/>
            <person name="Robberts R."/>
            <person name="Ruiz S.J."/>
            <person name="Ruiz M.J."/>
            <person name="Santibanez J."/>
            <person name="Schneider B.W."/>
            <person name="Sisson I."/>
            <person name="Smith M."/>
            <person name="Sodergren E."/>
            <person name="Song X.-Z."/>
            <person name="Song B.B."/>
            <person name="Summersgill H."/>
            <person name="Thelus R."/>
            <person name="Thornton R.D."/>
            <person name="Trejos Z.Y."/>
            <person name="Usmani K."/>
            <person name="Vattathil S."/>
            <person name="Villasana D."/>
            <person name="Walker D.L."/>
            <person name="Wang S."/>
            <person name="Wang K."/>
            <person name="White C.S."/>
            <person name="Williams A.C."/>
            <person name="Williamson J."/>
            <person name="Wilson K."/>
            <person name="Woghiren I.O."/>
            <person name="Woodworth J.R."/>
            <person name="Worley K.C."/>
            <person name="Wright R.A."/>
            <person name="Wu W."/>
            <person name="Young L."/>
            <person name="Zhang L."/>
            <person name="Zhang J."/>
            <person name="Zhu Y."/>
            <person name="Muzny D.M."/>
            <person name="Weinstock G."/>
            <person name="Gibbs R.A."/>
        </authorList>
    </citation>
    <scope>NUCLEOTIDE SEQUENCE [LARGE SCALE GENOMIC DNA]</scope>
    <source>
        <strain evidence="2">LSR1</strain>
    </source>
</reference>
<organism evidence="1 2">
    <name type="scientific">Acyrthosiphon pisum</name>
    <name type="common">Pea aphid</name>
    <dbReference type="NCBI Taxonomy" id="7029"/>
    <lineage>
        <taxon>Eukaryota</taxon>
        <taxon>Metazoa</taxon>
        <taxon>Ecdysozoa</taxon>
        <taxon>Arthropoda</taxon>
        <taxon>Hexapoda</taxon>
        <taxon>Insecta</taxon>
        <taxon>Pterygota</taxon>
        <taxon>Neoptera</taxon>
        <taxon>Paraneoptera</taxon>
        <taxon>Hemiptera</taxon>
        <taxon>Sternorrhyncha</taxon>
        <taxon>Aphidomorpha</taxon>
        <taxon>Aphidoidea</taxon>
        <taxon>Aphididae</taxon>
        <taxon>Macrosiphini</taxon>
        <taxon>Acyrthosiphon</taxon>
    </lineage>
</organism>
<keyword evidence="2" id="KW-1185">Reference proteome</keyword>
<evidence type="ECO:0000313" key="2">
    <source>
        <dbReference type="Proteomes" id="UP000007819"/>
    </source>
</evidence>
<dbReference type="Proteomes" id="UP000007819">
    <property type="component" value="Unassembled WGS sequence"/>
</dbReference>
<dbReference type="OrthoDB" id="6629191at2759"/>
<dbReference type="KEGG" id="api:103311663"/>
<evidence type="ECO:0000313" key="1">
    <source>
        <dbReference type="EnsemblMetazoa" id="XP_016664938.1"/>
    </source>
</evidence>
<dbReference type="GeneID" id="103311663"/>
<dbReference type="RefSeq" id="XP_016664938.1">
    <property type="nucleotide sequence ID" value="XM_016809449.1"/>
</dbReference>
<reference evidence="1" key="2">
    <citation type="submission" date="2022-06" db="UniProtKB">
        <authorList>
            <consortium name="EnsemblMetazoa"/>
        </authorList>
    </citation>
    <scope>IDENTIFICATION</scope>
</reference>
<accession>A0A8R2D7I5</accession>
<proteinExistence type="predicted"/>